<feature type="region of interest" description="Disordered" evidence="1">
    <location>
        <begin position="88"/>
        <end position="124"/>
    </location>
</feature>
<proteinExistence type="predicted"/>
<dbReference type="EMBL" id="FNPI01000024">
    <property type="protein sequence ID" value="SDZ64276.1"/>
    <property type="molecule type" value="Genomic_DNA"/>
</dbReference>
<keyword evidence="2" id="KW-0812">Transmembrane</keyword>
<feature type="transmembrane region" description="Helical" evidence="2">
    <location>
        <begin position="54"/>
        <end position="77"/>
    </location>
</feature>
<name>A0A1H3UPY8_9BACI</name>
<evidence type="ECO:0000313" key="3">
    <source>
        <dbReference type="EMBL" id="SDZ64276.1"/>
    </source>
</evidence>
<organism evidence="3 4">
    <name type="scientific">Evansella caseinilytica</name>
    <dbReference type="NCBI Taxonomy" id="1503961"/>
    <lineage>
        <taxon>Bacteria</taxon>
        <taxon>Bacillati</taxon>
        <taxon>Bacillota</taxon>
        <taxon>Bacilli</taxon>
        <taxon>Bacillales</taxon>
        <taxon>Bacillaceae</taxon>
        <taxon>Evansella</taxon>
    </lineage>
</organism>
<reference evidence="4" key="1">
    <citation type="submission" date="2016-10" db="EMBL/GenBank/DDBJ databases">
        <authorList>
            <person name="Varghese N."/>
            <person name="Submissions S."/>
        </authorList>
    </citation>
    <scope>NUCLEOTIDE SEQUENCE [LARGE SCALE GENOMIC DNA]</scope>
    <source>
        <strain evidence="4">SP</strain>
    </source>
</reference>
<sequence>MSLFDDQKEQHKADVNWSALNEIPRDEQRKKQSWQLINQKMTTGNRRWHLWKKILHPGVIGPAVVFCFLVLFFPGIFQDGLFNEKTSEKMEPSYGSDGNGQAPAVQPDNQDEPESGGGLEETPDQAVVDAESLDIKLQQLMELYIVASEDKELLPEFFEEFIAFPWEAAYDRYSEEAAEMLTWIAELDEMTRKEYMAKIVEDLYENHSFRSNEASFLLYHLYTLQPVEFLNDLAMLVDEQDQAALFQSVVEYAEQLGTLDFVKELLIEVRNQNDITRDSSLRAEWNNGMAFTTYQMYNDTVLEETLLEKSGKILTTLEKGNYDLLAEEVHEEKGLTISFTADFEEWHQFSKEEVSNFVTDSSRYYWGEAEGQSVVVSPAQLIRNYFLNTDFTISAFNSQTSERGERLNTIYENYIDGLYVEYFAADAASEKNDWRKLRLVFEENNGAWQLVAIVQDTKQ</sequence>
<keyword evidence="2" id="KW-1133">Transmembrane helix</keyword>
<gene>
    <name evidence="3" type="ORF">SAMN05421736_12425</name>
</gene>
<evidence type="ECO:0000313" key="4">
    <source>
        <dbReference type="Proteomes" id="UP000198935"/>
    </source>
</evidence>
<keyword evidence="2" id="KW-0472">Membrane</keyword>
<dbReference type="Proteomes" id="UP000198935">
    <property type="component" value="Unassembled WGS sequence"/>
</dbReference>
<dbReference type="STRING" id="1503961.SAMN05421736_12425"/>
<accession>A0A1H3UPY8</accession>
<evidence type="ECO:0000256" key="2">
    <source>
        <dbReference type="SAM" id="Phobius"/>
    </source>
</evidence>
<keyword evidence="4" id="KW-1185">Reference proteome</keyword>
<protein>
    <submittedName>
        <fullName evidence="3">Uncharacterized protein</fullName>
    </submittedName>
</protein>
<evidence type="ECO:0000256" key="1">
    <source>
        <dbReference type="SAM" id="MobiDB-lite"/>
    </source>
</evidence>
<dbReference type="OrthoDB" id="1267107at2"/>
<dbReference type="AlphaFoldDB" id="A0A1H3UPY8"/>